<evidence type="ECO:0000313" key="1">
    <source>
        <dbReference type="EMBL" id="EDS18167.1"/>
    </source>
</evidence>
<dbReference type="Proteomes" id="UP000005798">
    <property type="component" value="Unassembled WGS sequence"/>
</dbReference>
<name>B0N8M9_9FIRM</name>
<dbReference type="EMBL" id="ABFX02000008">
    <property type="protein sequence ID" value="EDS18167.1"/>
    <property type="molecule type" value="Genomic_DNA"/>
</dbReference>
<protein>
    <submittedName>
        <fullName evidence="1">Uncharacterized protein</fullName>
    </submittedName>
</protein>
<gene>
    <name evidence="1" type="ORF">CLORAM_02963</name>
</gene>
<dbReference type="AlphaFoldDB" id="B0N8M9"/>
<organism evidence="1 2">
    <name type="scientific">Thomasclavelia ramosa DSM 1402</name>
    <dbReference type="NCBI Taxonomy" id="445974"/>
    <lineage>
        <taxon>Bacteria</taxon>
        <taxon>Bacillati</taxon>
        <taxon>Bacillota</taxon>
        <taxon>Erysipelotrichia</taxon>
        <taxon>Erysipelotrichales</taxon>
        <taxon>Coprobacillaceae</taxon>
        <taxon>Thomasclavelia</taxon>
    </lineage>
</organism>
<evidence type="ECO:0000313" key="2">
    <source>
        <dbReference type="Proteomes" id="UP000005798"/>
    </source>
</evidence>
<dbReference type="HOGENOM" id="CLU_3152632_0_0_9"/>
<accession>B0N8M9</accession>
<reference evidence="1" key="2">
    <citation type="submission" date="2014-06" db="EMBL/GenBank/DDBJ databases">
        <title>Draft genome sequence of Clostridium ramosum(DSM 1402).</title>
        <authorList>
            <person name="Sudarsanam P."/>
            <person name="Ley R."/>
            <person name="Guruge J."/>
            <person name="Turnbaugh P.J."/>
            <person name="Mahowald M."/>
            <person name="Liep D."/>
            <person name="Gordon J."/>
        </authorList>
    </citation>
    <scope>NUCLEOTIDE SEQUENCE</scope>
    <source>
        <strain evidence="1">DSM 1402</strain>
    </source>
</reference>
<dbReference type="RefSeq" id="WP_003539181.1">
    <property type="nucleotide sequence ID" value="NZ_CP036346.1"/>
</dbReference>
<sequence length="48" mass="5867">MDRKQIIETLKKEIDIEWLKVLNKFLKSYIDFLEIIGELEKEIKKEQS</sequence>
<comment type="caution">
    <text evidence="1">The sequence shown here is derived from an EMBL/GenBank/DDBJ whole genome shotgun (WGS) entry which is preliminary data.</text>
</comment>
<keyword evidence="2" id="KW-1185">Reference proteome</keyword>
<reference evidence="1" key="1">
    <citation type="submission" date="2007-11" db="EMBL/GenBank/DDBJ databases">
        <authorList>
            <person name="Fulton L."/>
            <person name="Clifton S."/>
            <person name="Fulton B."/>
            <person name="Xu J."/>
            <person name="Minx P."/>
            <person name="Pepin K.H."/>
            <person name="Johnson M."/>
            <person name="Thiruvilangam P."/>
            <person name="Bhonagiri V."/>
            <person name="Nash W.E."/>
            <person name="Mardis E.R."/>
            <person name="Wilson R.K."/>
        </authorList>
    </citation>
    <scope>NUCLEOTIDE SEQUENCE [LARGE SCALE GENOMIC DNA]</scope>
    <source>
        <strain evidence="1">DSM 1402</strain>
    </source>
</reference>
<proteinExistence type="predicted"/>